<dbReference type="InterPro" id="IPR010898">
    <property type="entry name" value="Hpre_diP_synth_I"/>
</dbReference>
<evidence type="ECO:0000256" key="1">
    <source>
        <dbReference type="SAM" id="MobiDB-lite"/>
    </source>
</evidence>
<evidence type="ECO:0000313" key="4">
    <source>
        <dbReference type="Proteomes" id="UP000824110"/>
    </source>
</evidence>
<name>A0A9D1SJL2_9FIRM</name>
<feature type="region of interest" description="Disordered" evidence="1">
    <location>
        <begin position="218"/>
        <end position="277"/>
    </location>
</feature>
<keyword evidence="2" id="KW-1133">Transmembrane helix</keyword>
<reference evidence="3" key="2">
    <citation type="journal article" date="2021" name="PeerJ">
        <title>Extensive microbial diversity within the chicken gut microbiome revealed by metagenomics and culture.</title>
        <authorList>
            <person name="Gilroy R."/>
            <person name="Ravi A."/>
            <person name="Getino M."/>
            <person name="Pursley I."/>
            <person name="Horton D.L."/>
            <person name="Alikhan N.F."/>
            <person name="Baker D."/>
            <person name="Gharbi K."/>
            <person name="Hall N."/>
            <person name="Watson M."/>
            <person name="Adriaenssens E.M."/>
            <person name="Foster-Nyarko E."/>
            <person name="Jarju S."/>
            <person name="Secka A."/>
            <person name="Antonio M."/>
            <person name="Oren A."/>
            <person name="Chaudhuri R.R."/>
            <person name="La Ragione R."/>
            <person name="Hildebrand F."/>
            <person name="Pallen M.J."/>
        </authorList>
    </citation>
    <scope>NUCLEOTIDE SEQUENCE</scope>
    <source>
        <strain evidence="3">CHK195-12923</strain>
    </source>
</reference>
<dbReference type="Gene3D" id="1.10.1760.20">
    <property type="match status" value="1"/>
</dbReference>
<dbReference type="Pfam" id="PF07456">
    <property type="entry name" value="Hpre_diP_synt_I"/>
    <property type="match status" value="1"/>
</dbReference>
<feature type="transmembrane region" description="Helical" evidence="2">
    <location>
        <begin position="82"/>
        <end position="103"/>
    </location>
</feature>
<organism evidence="3 4">
    <name type="scientific">Candidatus Coproplasma excrementigallinarum</name>
    <dbReference type="NCBI Taxonomy" id="2840747"/>
    <lineage>
        <taxon>Bacteria</taxon>
        <taxon>Bacillati</taxon>
        <taxon>Bacillota</taxon>
        <taxon>Clostridia</taxon>
        <taxon>Eubacteriales</taxon>
        <taxon>Candidatus Coproplasma</taxon>
    </lineage>
</organism>
<feature type="transmembrane region" description="Helical" evidence="2">
    <location>
        <begin position="142"/>
        <end position="162"/>
    </location>
</feature>
<keyword evidence="2" id="KW-0472">Membrane</keyword>
<feature type="compositionally biased region" description="Basic and acidic residues" evidence="1">
    <location>
        <begin position="231"/>
        <end position="240"/>
    </location>
</feature>
<keyword evidence="2" id="KW-0812">Transmembrane</keyword>
<sequence>MKSSRLSAKKIAVLALFTALGLIVFVIENQFPPLFVPGAKMGLANIFSLAALILYGPIEAFIVVVVRTFLGSLFAGNISMLMYSFTGGVISLAVSSVLMYIAYPRVSLMAVSIVAAVVHNIVQNTVYVLVTNTPTMFGYMPYLALIGILSGAIVGAVVELIFKRVPLSVFARAGFTELPKSGAHEIKSSNAAVQAAGSTGSSTELNTEMALPEGDNAAKVNSEMATPEADNAAKDVKTVEDAAQVTENADGSFNSEESSTTLSEKESGTGHSDDGRQ</sequence>
<comment type="caution">
    <text evidence="3">The sequence shown here is derived from an EMBL/GenBank/DDBJ whole genome shotgun (WGS) entry which is preliminary data.</text>
</comment>
<gene>
    <name evidence="3" type="ORF">IAB69_05335</name>
</gene>
<protein>
    <submittedName>
        <fullName evidence="3">Gx transporter family protein</fullName>
    </submittedName>
</protein>
<dbReference type="EMBL" id="DVNE01000054">
    <property type="protein sequence ID" value="HIU62048.1"/>
    <property type="molecule type" value="Genomic_DNA"/>
</dbReference>
<feature type="compositionally biased region" description="Basic and acidic residues" evidence="1">
    <location>
        <begin position="263"/>
        <end position="277"/>
    </location>
</feature>
<evidence type="ECO:0000313" key="3">
    <source>
        <dbReference type="EMBL" id="HIU62048.1"/>
    </source>
</evidence>
<feature type="transmembrane region" description="Helical" evidence="2">
    <location>
        <begin position="109"/>
        <end position="130"/>
    </location>
</feature>
<feature type="compositionally biased region" description="Low complexity" evidence="1">
    <location>
        <begin position="252"/>
        <end position="262"/>
    </location>
</feature>
<evidence type="ECO:0000256" key="2">
    <source>
        <dbReference type="SAM" id="Phobius"/>
    </source>
</evidence>
<accession>A0A9D1SJL2</accession>
<feature type="transmembrane region" description="Helical" evidence="2">
    <location>
        <begin position="42"/>
        <end position="70"/>
    </location>
</feature>
<reference evidence="3" key="1">
    <citation type="submission" date="2020-10" db="EMBL/GenBank/DDBJ databases">
        <authorList>
            <person name="Gilroy R."/>
        </authorList>
    </citation>
    <scope>NUCLEOTIDE SEQUENCE</scope>
    <source>
        <strain evidence="3">CHK195-12923</strain>
    </source>
</reference>
<dbReference type="Proteomes" id="UP000824110">
    <property type="component" value="Unassembled WGS sequence"/>
</dbReference>
<dbReference type="AlphaFoldDB" id="A0A9D1SJL2"/>
<proteinExistence type="predicted"/>